<comment type="subunit">
    <text evidence="2 8">Homodimer.</text>
</comment>
<dbReference type="PROSITE" id="PS51747">
    <property type="entry name" value="CYT_DCMP_DEAMINASES_2"/>
    <property type="match status" value="1"/>
</dbReference>
<dbReference type="GO" id="GO:0052717">
    <property type="term" value="F:tRNA-specific adenosine-34 deaminase activity"/>
    <property type="evidence" value="ECO:0007669"/>
    <property type="project" value="UniProtKB-UniRule"/>
</dbReference>
<dbReference type="Proteomes" id="UP000319296">
    <property type="component" value="Unassembled WGS sequence"/>
</dbReference>
<comment type="cofactor">
    <cofactor evidence="8">
        <name>Zn(2+)</name>
        <dbReference type="ChEBI" id="CHEBI:29105"/>
    </cofactor>
    <text evidence="8">Binds 1 zinc ion per subunit.</text>
</comment>
<dbReference type="SUPFAM" id="SSF53927">
    <property type="entry name" value="Cytidine deaminase-like"/>
    <property type="match status" value="1"/>
</dbReference>
<dbReference type="AlphaFoldDB" id="A0A519BNG1"/>
<dbReference type="InterPro" id="IPR002125">
    <property type="entry name" value="CMP_dCMP_dom"/>
</dbReference>
<dbReference type="InterPro" id="IPR016193">
    <property type="entry name" value="Cytidine_deaminase-like"/>
</dbReference>
<feature type="domain" description="CMP/dCMP-type deaminase" evidence="9">
    <location>
        <begin position="8"/>
        <end position="117"/>
    </location>
</feature>
<evidence type="ECO:0000256" key="4">
    <source>
        <dbReference type="ARBA" id="ARBA00022723"/>
    </source>
</evidence>
<evidence type="ECO:0000256" key="6">
    <source>
        <dbReference type="ARBA" id="ARBA00022833"/>
    </source>
</evidence>
<evidence type="ECO:0000256" key="2">
    <source>
        <dbReference type="ARBA" id="ARBA00011738"/>
    </source>
</evidence>
<keyword evidence="5 8" id="KW-0378">Hydrolase</keyword>
<dbReference type="InterPro" id="IPR058535">
    <property type="entry name" value="MafB19-deam"/>
</dbReference>
<name>A0A519BNG1_9DELT</name>
<feature type="binding site" evidence="8">
    <location>
        <position position="92"/>
    </location>
    <ligand>
        <name>Zn(2+)</name>
        <dbReference type="ChEBI" id="CHEBI:29105"/>
        <note>catalytic</note>
    </ligand>
</feature>
<dbReference type="EC" id="3.5.4.33" evidence="8"/>
<comment type="catalytic activity">
    <reaction evidence="7 8">
        <text>adenosine(34) in tRNA + H2O + H(+) = inosine(34) in tRNA + NH4(+)</text>
        <dbReference type="Rhea" id="RHEA:43168"/>
        <dbReference type="Rhea" id="RHEA-COMP:10373"/>
        <dbReference type="Rhea" id="RHEA-COMP:10374"/>
        <dbReference type="ChEBI" id="CHEBI:15377"/>
        <dbReference type="ChEBI" id="CHEBI:15378"/>
        <dbReference type="ChEBI" id="CHEBI:28938"/>
        <dbReference type="ChEBI" id="CHEBI:74411"/>
        <dbReference type="ChEBI" id="CHEBI:82852"/>
        <dbReference type="EC" id="3.5.4.33"/>
    </reaction>
</comment>
<comment type="similarity">
    <text evidence="1">Belongs to the cytidine and deoxycytidylate deaminase family. ADAT2 subfamily.</text>
</comment>
<dbReference type="EMBL" id="SGBB01000005">
    <property type="protein sequence ID" value="RZD18808.1"/>
    <property type="molecule type" value="Genomic_DNA"/>
</dbReference>
<evidence type="ECO:0000256" key="8">
    <source>
        <dbReference type="HAMAP-Rule" id="MF_00972"/>
    </source>
</evidence>
<dbReference type="CDD" id="cd01285">
    <property type="entry name" value="nucleoside_deaminase"/>
    <property type="match status" value="1"/>
</dbReference>
<dbReference type="InterPro" id="IPR016192">
    <property type="entry name" value="APOBEC/CMP_deaminase_Zn-bd"/>
</dbReference>
<keyword evidence="3 8" id="KW-0819">tRNA processing</keyword>
<dbReference type="GO" id="GO:0002100">
    <property type="term" value="P:tRNA wobble adenosine to inosine editing"/>
    <property type="evidence" value="ECO:0007669"/>
    <property type="project" value="UniProtKB-UniRule"/>
</dbReference>
<dbReference type="InterPro" id="IPR028883">
    <property type="entry name" value="tRNA_aden_deaminase"/>
</dbReference>
<organism evidence="10 11">
    <name type="scientific">Candidatus Acididesulfobacter diazotrophicus</name>
    <dbReference type="NCBI Taxonomy" id="2597226"/>
    <lineage>
        <taxon>Bacteria</taxon>
        <taxon>Deltaproteobacteria</taxon>
        <taxon>Candidatus Acidulodesulfobacterales</taxon>
        <taxon>Candidatus Acididesulfobacter</taxon>
    </lineage>
</organism>
<dbReference type="Gene3D" id="3.40.140.10">
    <property type="entry name" value="Cytidine Deaminase, domain 2"/>
    <property type="match status" value="1"/>
</dbReference>
<evidence type="ECO:0000256" key="5">
    <source>
        <dbReference type="ARBA" id="ARBA00022801"/>
    </source>
</evidence>
<comment type="caution">
    <text evidence="10">The sequence shown here is derived from an EMBL/GenBank/DDBJ whole genome shotgun (WGS) entry which is preliminary data.</text>
</comment>
<dbReference type="Pfam" id="PF14437">
    <property type="entry name" value="MafB19-deam"/>
    <property type="match status" value="1"/>
</dbReference>
<comment type="function">
    <text evidence="8">Catalyzes the deamination of adenosine to inosine at the wobble position 34 of tRNA(Arg2).</text>
</comment>
<feature type="binding site" evidence="8">
    <location>
        <position position="89"/>
    </location>
    <ligand>
        <name>Zn(2+)</name>
        <dbReference type="ChEBI" id="CHEBI:29105"/>
        <note>catalytic</note>
    </ligand>
</feature>
<proteinExistence type="inferred from homology"/>
<dbReference type="PROSITE" id="PS00903">
    <property type="entry name" value="CYT_DCMP_DEAMINASES_1"/>
    <property type="match status" value="1"/>
</dbReference>
<accession>A0A519BNG1</accession>
<evidence type="ECO:0000256" key="7">
    <source>
        <dbReference type="ARBA" id="ARBA00048045"/>
    </source>
</evidence>
<keyword evidence="6 8" id="KW-0862">Zinc</keyword>
<reference evidence="10 11" key="1">
    <citation type="journal article" date="2019" name="ISME J.">
        <title>Insights into ecological role of a new deltaproteobacterial order Candidatus Acidulodesulfobacterales by metagenomics and metatranscriptomics.</title>
        <authorList>
            <person name="Tan S."/>
            <person name="Liu J."/>
            <person name="Fang Y."/>
            <person name="Hedlund B.P."/>
            <person name="Lian Z.H."/>
            <person name="Huang L.Y."/>
            <person name="Li J.T."/>
            <person name="Huang L.N."/>
            <person name="Li W.J."/>
            <person name="Jiang H.C."/>
            <person name="Dong H.L."/>
            <person name="Shu W.S."/>
        </authorList>
    </citation>
    <scope>NUCLEOTIDE SEQUENCE [LARGE SCALE GENOMIC DNA]</scope>
    <source>
        <strain evidence="10">AP1</strain>
    </source>
</reference>
<sequence length="158" mass="17629">MPDNITLAQDEYFMKLAIKEAIKSYNADEVPIGAVIVKNNEIISASSNSVEKDLSVIMHAEIKALISAQKKLKSWRLNECTMYATLEPCLMCCGAIILSRVNRLVYAAPDPKAGAVDSLYTTLSDKRLNHTVETMGGIMEKESSQLLKDFFKIKRIKK</sequence>
<feature type="active site" description="Proton donor" evidence="8">
    <location>
        <position position="61"/>
    </location>
</feature>
<protein>
    <recommendedName>
        <fullName evidence="8">tRNA-specific adenosine deaminase</fullName>
        <ecNumber evidence="8">3.5.4.33</ecNumber>
    </recommendedName>
</protein>
<dbReference type="HAMAP" id="MF_00972">
    <property type="entry name" value="tRNA_aden_deaminase"/>
    <property type="match status" value="1"/>
</dbReference>
<evidence type="ECO:0000313" key="10">
    <source>
        <dbReference type="EMBL" id="RZD18808.1"/>
    </source>
</evidence>
<feature type="binding site" evidence="8">
    <location>
        <position position="59"/>
    </location>
    <ligand>
        <name>Zn(2+)</name>
        <dbReference type="ChEBI" id="CHEBI:29105"/>
        <note>catalytic</note>
    </ligand>
</feature>
<evidence type="ECO:0000259" key="9">
    <source>
        <dbReference type="PROSITE" id="PS51747"/>
    </source>
</evidence>
<dbReference type="GO" id="GO:0008270">
    <property type="term" value="F:zinc ion binding"/>
    <property type="evidence" value="ECO:0007669"/>
    <property type="project" value="UniProtKB-UniRule"/>
</dbReference>
<dbReference type="PANTHER" id="PTHR11079">
    <property type="entry name" value="CYTOSINE DEAMINASE FAMILY MEMBER"/>
    <property type="match status" value="1"/>
</dbReference>
<keyword evidence="4 8" id="KW-0479">Metal-binding</keyword>
<dbReference type="PANTHER" id="PTHR11079:SF202">
    <property type="entry name" value="TRNA-SPECIFIC ADENOSINE DEAMINASE"/>
    <property type="match status" value="1"/>
</dbReference>
<evidence type="ECO:0000256" key="3">
    <source>
        <dbReference type="ARBA" id="ARBA00022694"/>
    </source>
</evidence>
<gene>
    <name evidence="8" type="primary">tadA</name>
    <name evidence="10" type="ORF">EVG15_04295</name>
</gene>
<dbReference type="FunFam" id="3.40.140.10:FF:000005">
    <property type="entry name" value="tRNA-specific adenosine deaminase"/>
    <property type="match status" value="1"/>
</dbReference>
<evidence type="ECO:0000313" key="11">
    <source>
        <dbReference type="Proteomes" id="UP000319296"/>
    </source>
</evidence>
<evidence type="ECO:0000256" key="1">
    <source>
        <dbReference type="ARBA" id="ARBA00010669"/>
    </source>
</evidence>